<name>A0A176W7K9_MARPO</name>
<dbReference type="Pfam" id="PF14223">
    <property type="entry name" value="Retrotran_gag_2"/>
    <property type="match status" value="1"/>
</dbReference>
<evidence type="ECO:0000313" key="2">
    <source>
        <dbReference type="Proteomes" id="UP000077202"/>
    </source>
</evidence>
<protein>
    <submittedName>
        <fullName evidence="1">Uncharacterized protein</fullName>
    </submittedName>
</protein>
<proteinExistence type="predicted"/>
<sequence length="130" mass="14465">MDQSSRRDDTWKLIEPSPGTVAPTDDAELTALQALKSKALTMIALSGRDNVIPYIANITKPYVCWATLKALYASNSNSRKLLLWRKLTSLKLEEGGSMSTFLQHFKEFINELACAGETIADEEHVLNTFS</sequence>
<dbReference type="Proteomes" id="UP000077202">
    <property type="component" value="Unassembled WGS sequence"/>
</dbReference>
<evidence type="ECO:0000313" key="1">
    <source>
        <dbReference type="EMBL" id="OAE29047.1"/>
    </source>
</evidence>
<dbReference type="AlphaFoldDB" id="A0A176W7K9"/>
<comment type="caution">
    <text evidence="1">The sequence shown here is derived from an EMBL/GenBank/DDBJ whole genome shotgun (WGS) entry which is preliminary data.</text>
</comment>
<dbReference type="PANTHER" id="PTHR47481:SF31">
    <property type="entry name" value="OS01G0873500 PROTEIN"/>
    <property type="match status" value="1"/>
</dbReference>
<keyword evidence="2" id="KW-1185">Reference proteome</keyword>
<organism evidence="1 2">
    <name type="scientific">Marchantia polymorpha subsp. ruderalis</name>
    <dbReference type="NCBI Taxonomy" id="1480154"/>
    <lineage>
        <taxon>Eukaryota</taxon>
        <taxon>Viridiplantae</taxon>
        <taxon>Streptophyta</taxon>
        <taxon>Embryophyta</taxon>
        <taxon>Marchantiophyta</taxon>
        <taxon>Marchantiopsida</taxon>
        <taxon>Marchantiidae</taxon>
        <taxon>Marchantiales</taxon>
        <taxon>Marchantiaceae</taxon>
        <taxon>Marchantia</taxon>
    </lineage>
</organism>
<dbReference type="EMBL" id="LVLJ01001546">
    <property type="protein sequence ID" value="OAE29047.1"/>
    <property type="molecule type" value="Genomic_DNA"/>
</dbReference>
<gene>
    <name evidence="1" type="ORF">AXG93_146s1230</name>
</gene>
<dbReference type="PANTHER" id="PTHR47481">
    <property type="match status" value="1"/>
</dbReference>
<accession>A0A176W7K9</accession>
<reference evidence="1" key="1">
    <citation type="submission" date="2016-03" db="EMBL/GenBank/DDBJ databases">
        <title>Mechanisms controlling the formation of the plant cell surface in tip-growing cells are functionally conserved among land plants.</title>
        <authorList>
            <person name="Honkanen S."/>
            <person name="Jones V.A."/>
            <person name="Morieri G."/>
            <person name="Champion C."/>
            <person name="Hetherington A.J."/>
            <person name="Kelly S."/>
            <person name="Saint-Marcoux D."/>
            <person name="Proust H."/>
            <person name="Prescott H."/>
            <person name="Dolan L."/>
        </authorList>
    </citation>
    <scope>NUCLEOTIDE SEQUENCE [LARGE SCALE GENOMIC DNA]</scope>
    <source>
        <tissue evidence="1">Whole gametophyte</tissue>
    </source>
</reference>